<dbReference type="Proteomes" id="UP000215914">
    <property type="component" value="Unassembled WGS sequence"/>
</dbReference>
<accession>A0A9K3GX51</accession>
<reference evidence="1" key="2">
    <citation type="submission" date="2020-06" db="EMBL/GenBank/DDBJ databases">
        <title>Helianthus annuus Genome sequencing and assembly Release 2.</title>
        <authorList>
            <person name="Gouzy J."/>
            <person name="Langlade N."/>
            <person name="Munos S."/>
        </authorList>
    </citation>
    <scope>NUCLEOTIDE SEQUENCE</scope>
    <source>
        <tissue evidence="1">Leaves</tissue>
    </source>
</reference>
<keyword evidence="2" id="KW-1185">Reference proteome</keyword>
<evidence type="ECO:0000313" key="1">
    <source>
        <dbReference type="EMBL" id="KAF5759222.1"/>
    </source>
</evidence>
<sequence length="50" mass="5694">MQGFGLIPSRSPTNSKNCPKSTISHKIQHFLQKISRIQRCNFYAICKSVV</sequence>
<dbReference type="EMBL" id="MNCJ02000331">
    <property type="protein sequence ID" value="KAF5759222.1"/>
    <property type="molecule type" value="Genomic_DNA"/>
</dbReference>
<comment type="caution">
    <text evidence="1">The sequence shown here is derived from an EMBL/GenBank/DDBJ whole genome shotgun (WGS) entry which is preliminary data.</text>
</comment>
<name>A0A9K3GX51_HELAN</name>
<dbReference type="Gramene" id="mRNA:HanXRQr2_Chr16g0738691">
    <property type="protein sequence ID" value="CDS:HanXRQr2_Chr16g0738691.1"/>
    <property type="gene ID" value="HanXRQr2_Chr16g0738691"/>
</dbReference>
<proteinExistence type="predicted"/>
<reference evidence="1" key="1">
    <citation type="journal article" date="2017" name="Nature">
        <title>The sunflower genome provides insights into oil metabolism, flowering and Asterid evolution.</title>
        <authorList>
            <person name="Badouin H."/>
            <person name="Gouzy J."/>
            <person name="Grassa C.J."/>
            <person name="Murat F."/>
            <person name="Staton S.E."/>
            <person name="Cottret L."/>
            <person name="Lelandais-Briere C."/>
            <person name="Owens G.L."/>
            <person name="Carrere S."/>
            <person name="Mayjonade B."/>
            <person name="Legrand L."/>
            <person name="Gill N."/>
            <person name="Kane N.C."/>
            <person name="Bowers J.E."/>
            <person name="Hubner S."/>
            <person name="Bellec A."/>
            <person name="Berard A."/>
            <person name="Berges H."/>
            <person name="Blanchet N."/>
            <person name="Boniface M.C."/>
            <person name="Brunel D."/>
            <person name="Catrice O."/>
            <person name="Chaidir N."/>
            <person name="Claudel C."/>
            <person name="Donnadieu C."/>
            <person name="Faraut T."/>
            <person name="Fievet G."/>
            <person name="Helmstetter N."/>
            <person name="King M."/>
            <person name="Knapp S.J."/>
            <person name="Lai Z."/>
            <person name="Le Paslier M.C."/>
            <person name="Lippi Y."/>
            <person name="Lorenzon L."/>
            <person name="Mandel J.R."/>
            <person name="Marage G."/>
            <person name="Marchand G."/>
            <person name="Marquand E."/>
            <person name="Bret-Mestries E."/>
            <person name="Morien E."/>
            <person name="Nambeesan S."/>
            <person name="Nguyen T."/>
            <person name="Pegot-Espagnet P."/>
            <person name="Pouilly N."/>
            <person name="Raftis F."/>
            <person name="Sallet E."/>
            <person name="Schiex T."/>
            <person name="Thomas J."/>
            <person name="Vandecasteele C."/>
            <person name="Vares D."/>
            <person name="Vear F."/>
            <person name="Vautrin S."/>
            <person name="Crespi M."/>
            <person name="Mangin B."/>
            <person name="Burke J.M."/>
            <person name="Salse J."/>
            <person name="Munos S."/>
            <person name="Vincourt P."/>
            <person name="Rieseberg L.H."/>
            <person name="Langlade N.B."/>
        </authorList>
    </citation>
    <scope>NUCLEOTIDE SEQUENCE</scope>
    <source>
        <tissue evidence="1">Leaves</tissue>
    </source>
</reference>
<protein>
    <submittedName>
        <fullName evidence="1">Uncharacterized protein</fullName>
    </submittedName>
</protein>
<gene>
    <name evidence="1" type="ORF">HanXRQr2_Chr16g0738691</name>
</gene>
<organism evidence="1 2">
    <name type="scientific">Helianthus annuus</name>
    <name type="common">Common sunflower</name>
    <dbReference type="NCBI Taxonomy" id="4232"/>
    <lineage>
        <taxon>Eukaryota</taxon>
        <taxon>Viridiplantae</taxon>
        <taxon>Streptophyta</taxon>
        <taxon>Embryophyta</taxon>
        <taxon>Tracheophyta</taxon>
        <taxon>Spermatophyta</taxon>
        <taxon>Magnoliopsida</taxon>
        <taxon>eudicotyledons</taxon>
        <taxon>Gunneridae</taxon>
        <taxon>Pentapetalae</taxon>
        <taxon>asterids</taxon>
        <taxon>campanulids</taxon>
        <taxon>Asterales</taxon>
        <taxon>Asteraceae</taxon>
        <taxon>Asteroideae</taxon>
        <taxon>Heliantheae alliance</taxon>
        <taxon>Heliantheae</taxon>
        <taxon>Helianthus</taxon>
    </lineage>
</organism>
<dbReference type="AlphaFoldDB" id="A0A9K3GX51"/>
<evidence type="ECO:0000313" key="2">
    <source>
        <dbReference type="Proteomes" id="UP000215914"/>
    </source>
</evidence>